<protein>
    <submittedName>
        <fullName evidence="1">Uncharacterized protein</fullName>
    </submittedName>
</protein>
<gene>
    <name evidence="1" type="ORF">Cba03nite_46900</name>
</gene>
<sequence>MTGEVWNDLLSSALVGTDRRKAVLPAVDGALKAVLPVGELDPESLLAAAAVVTVARRAGQQAARVAAPVPAPAETMPLAPAGAQDRLGRLLSGLDGDLDRATSRELAGEWLRLAADRGLRAAPQLLVTLLELGCAESSLRPLIRAAGGERLTWLCVEGPGRWAWAAESDADPDPADWDTGRVAERAAYLAHLRERDPAAGRELLLATWPQEKAADLAVLVDACEAGLGPEDEAWLEKALDGRSGQVREAAVRLLAALPGSAYRQRMKERALAGVTAPARGRLEVHLPTAFDAGMRRDGVVEKTLAGVGERSHWLRQCIAAAPLDCWSAYGDSPEAFLTRQARQADDDWGNPLRHGLARAAIEQRDVRWARALIRDGFLADSSDMYADMAAVLPADELTELVAGRIAREGGASARLLEALPQPWPAPVCEAVLGALGNQERRRSGWWQLLRQGESGFGPQYAPRVRALHDALPPTDQQMLSRFMIILQIRHDIHREFA</sequence>
<dbReference type="EMBL" id="BONF01000028">
    <property type="protein sequence ID" value="GIF83341.1"/>
    <property type="molecule type" value="Genomic_DNA"/>
</dbReference>
<comment type="caution">
    <text evidence="1">The sequence shown here is derived from an EMBL/GenBank/DDBJ whole genome shotgun (WGS) entry which is preliminary data.</text>
</comment>
<dbReference type="AlphaFoldDB" id="A0A8J3JMF6"/>
<dbReference type="InterPro" id="IPR043746">
    <property type="entry name" value="DUF5691"/>
</dbReference>
<accession>A0A8J3JMF6</accession>
<dbReference type="Pfam" id="PF18944">
    <property type="entry name" value="DUF5691"/>
    <property type="match status" value="1"/>
</dbReference>
<proteinExistence type="predicted"/>
<dbReference type="RefSeq" id="WP_203750008.1">
    <property type="nucleotide sequence ID" value="NZ_BONF01000028.1"/>
</dbReference>
<name>A0A8J3JMF6_9ACTN</name>
<reference evidence="1 2" key="1">
    <citation type="submission" date="2021-01" db="EMBL/GenBank/DDBJ databases">
        <title>Whole genome shotgun sequence of Catellatospora bangladeshensis NBRC 107357.</title>
        <authorList>
            <person name="Komaki H."/>
            <person name="Tamura T."/>
        </authorList>
    </citation>
    <scope>NUCLEOTIDE SEQUENCE [LARGE SCALE GENOMIC DNA]</scope>
    <source>
        <strain evidence="1 2">NBRC 107357</strain>
    </source>
</reference>
<dbReference type="Proteomes" id="UP000601223">
    <property type="component" value="Unassembled WGS sequence"/>
</dbReference>
<evidence type="ECO:0000313" key="1">
    <source>
        <dbReference type="EMBL" id="GIF83341.1"/>
    </source>
</evidence>
<organism evidence="1 2">
    <name type="scientific">Catellatospora bangladeshensis</name>
    <dbReference type="NCBI Taxonomy" id="310355"/>
    <lineage>
        <taxon>Bacteria</taxon>
        <taxon>Bacillati</taxon>
        <taxon>Actinomycetota</taxon>
        <taxon>Actinomycetes</taxon>
        <taxon>Micromonosporales</taxon>
        <taxon>Micromonosporaceae</taxon>
        <taxon>Catellatospora</taxon>
    </lineage>
</organism>
<keyword evidence="2" id="KW-1185">Reference proteome</keyword>
<evidence type="ECO:0000313" key="2">
    <source>
        <dbReference type="Proteomes" id="UP000601223"/>
    </source>
</evidence>